<dbReference type="Pfam" id="PF26540">
    <property type="entry name" value="GcpE_C"/>
    <property type="match status" value="1"/>
</dbReference>
<dbReference type="HAMAP" id="MF_00159">
    <property type="entry name" value="IspG"/>
    <property type="match status" value="1"/>
</dbReference>
<feature type="domain" description="IspG TIM-barrel" evidence="8">
    <location>
        <begin position="17"/>
        <end position="257"/>
    </location>
</feature>
<name>A0A239GNX7_9RHOB</name>
<organism evidence="10 11">
    <name type="scientific">Tropicimonas sediminicola</name>
    <dbReference type="NCBI Taxonomy" id="1031541"/>
    <lineage>
        <taxon>Bacteria</taxon>
        <taxon>Pseudomonadati</taxon>
        <taxon>Pseudomonadota</taxon>
        <taxon>Alphaproteobacteria</taxon>
        <taxon>Rhodobacterales</taxon>
        <taxon>Roseobacteraceae</taxon>
        <taxon>Tropicimonas</taxon>
    </lineage>
</organism>
<keyword evidence="2 7" id="KW-0479">Metal-binding</keyword>
<keyword evidence="1 7" id="KW-0004">4Fe-4S</keyword>
<dbReference type="GO" id="GO:0046429">
    <property type="term" value="F:4-hydroxy-3-methylbut-2-en-1-yl diphosphate synthase activity (ferredoxin)"/>
    <property type="evidence" value="ECO:0007669"/>
    <property type="project" value="UniProtKB-UniRule"/>
</dbReference>
<evidence type="ECO:0000256" key="7">
    <source>
        <dbReference type="HAMAP-Rule" id="MF_00159"/>
    </source>
</evidence>
<dbReference type="GO" id="GO:0141197">
    <property type="term" value="F:4-hydroxy-3-methylbut-2-enyl-diphosphate synthase activity (flavodoxin)"/>
    <property type="evidence" value="ECO:0007669"/>
    <property type="project" value="UniProtKB-EC"/>
</dbReference>
<dbReference type="Pfam" id="PF04551">
    <property type="entry name" value="GcpE"/>
    <property type="match status" value="1"/>
</dbReference>
<feature type="domain" description="IspG C-terminal" evidence="9">
    <location>
        <begin position="271"/>
        <end position="359"/>
    </location>
</feature>
<dbReference type="PANTHER" id="PTHR30454:SF0">
    <property type="entry name" value="4-HYDROXY-3-METHYLBUT-2-EN-1-YL DIPHOSPHATE SYNTHASE (FERREDOXIN), CHLOROPLASTIC"/>
    <property type="match status" value="1"/>
</dbReference>
<comment type="similarity">
    <text evidence="7">Belongs to the IspG family.</text>
</comment>
<keyword evidence="11" id="KW-1185">Reference proteome</keyword>
<evidence type="ECO:0000259" key="9">
    <source>
        <dbReference type="Pfam" id="PF26540"/>
    </source>
</evidence>
<dbReference type="OrthoDB" id="9803214at2"/>
<keyword evidence="4 7" id="KW-0408">Iron</keyword>
<sequence>MSINHVRPWRNIYRRESRQISVGSVKVGGDAPISVQTMTNTITTDVKATIAQVQAAAEAGADIVRVSTPDEASARALKEIVAESPVPIVADIHFHYRRAIEAAESGAACLRINPGNIGDASRVKEVISAARDHGCSIRIGVNAGSLEKHLLEKYGEPCPDAMVESGLDHIRILQDHDFHEFKISVKASDVFMAAAAYQQLAEQTDAPIHLGITEAGGLMSGTVKSAIGLGNLLWMGIGDTIRVSLSADPVEEVRVGYEILKSLGLRHRGVNIISCPSCARQGFDVIKTVEILEKRLEHIKTPMSLSIIGCVVNGPGEALMTDVGFTGGGAGSGMVYLAGKQSHKMSNDQMIDHIVEQVEQKAAELEAQAALDAAE</sequence>
<dbReference type="SUPFAM" id="SSF56014">
    <property type="entry name" value="Nitrite and sulphite reductase 4Fe-4S domain-like"/>
    <property type="match status" value="1"/>
</dbReference>
<dbReference type="EMBL" id="FZOY01000003">
    <property type="protein sequence ID" value="SNS70512.1"/>
    <property type="molecule type" value="Genomic_DNA"/>
</dbReference>
<dbReference type="InterPro" id="IPR004588">
    <property type="entry name" value="IspG_bac-typ"/>
</dbReference>
<dbReference type="NCBIfam" id="NF001540">
    <property type="entry name" value="PRK00366.1"/>
    <property type="match status" value="1"/>
</dbReference>
<dbReference type="Gene3D" id="3.30.413.10">
    <property type="entry name" value="Sulfite Reductase Hemoprotein, domain 1"/>
    <property type="match status" value="1"/>
</dbReference>
<dbReference type="Proteomes" id="UP000198426">
    <property type="component" value="Unassembled WGS sequence"/>
</dbReference>
<dbReference type="InterPro" id="IPR058578">
    <property type="entry name" value="IspG_TIM"/>
</dbReference>
<dbReference type="InterPro" id="IPR045854">
    <property type="entry name" value="NO2/SO3_Rdtase_4Fe4S_sf"/>
</dbReference>
<evidence type="ECO:0000259" key="8">
    <source>
        <dbReference type="Pfam" id="PF04551"/>
    </source>
</evidence>
<comment type="function">
    <text evidence="7">Converts 2C-methyl-D-erythritol 2,4-cyclodiphosphate (ME-2,4cPP) into 1-hydroxy-2-methyl-2-(E)-butenyl 4-diphosphate.</text>
</comment>
<dbReference type="UniPathway" id="UPA00056">
    <property type="reaction ID" value="UER00096"/>
</dbReference>
<dbReference type="FunFam" id="3.20.20.20:FF:000001">
    <property type="entry name" value="4-hydroxy-3-methylbut-2-en-1-yl diphosphate synthase (flavodoxin)"/>
    <property type="match status" value="1"/>
</dbReference>
<dbReference type="InterPro" id="IPR016425">
    <property type="entry name" value="IspG_bac"/>
</dbReference>
<dbReference type="RefSeq" id="WP_089232644.1">
    <property type="nucleotide sequence ID" value="NZ_FZOY01000003.1"/>
</dbReference>
<comment type="pathway">
    <text evidence="7">Isoprenoid biosynthesis; isopentenyl diphosphate biosynthesis via DXP pathway; isopentenyl diphosphate from 1-deoxy-D-xylulose 5-phosphate: step 5/6.</text>
</comment>
<evidence type="ECO:0000256" key="1">
    <source>
        <dbReference type="ARBA" id="ARBA00022485"/>
    </source>
</evidence>
<dbReference type="NCBIfam" id="TIGR00612">
    <property type="entry name" value="ispG_gcpE"/>
    <property type="match status" value="1"/>
</dbReference>
<evidence type="ECO:0000313" key="11">
    <source>
        <dbReference type="Proteomes" id="UP000198426"/>
    </source>
</evidence>
<comment type="catalytic activity">
    <reaction evidence="7">
        <text>(2E)-4-hydroxy-3-methylbut-2-enyl diphosphate + oxidized [flavodoxin] + H2O + 2 H(+) = 2-C-methyl-D-erythritol 2,4-cyclic diphosphate + reduced [flavodoxin]</text>
        <dbReference type="Rhea" id="RHEA:43604"/>
        <dbReference type="Rhea" id="RHEA-COMP:10622"/>
        <dbReference type="Rhea" id="RHEA-COMP:10623"/>
        <dbReference type="ChEBI" id="CHEBI:15377"/>
        <dbReference type="ChEBI" id="CHEBI:15378"/>
        <dbReference type="ChEBI" id="CHEBI:57618"/>
        <dbReference type="ChEBI" id="CHEBI:58210"/>
        <dbReference type="ChEBI" id="CHEBI:58483"/>
        <dbReference type="ChEBI" id="CHEBI:128753"/>
        <dbReference type="EC" id="1.17.7.3"/>
    </reaction>
</comment>
<dbReference type="InterPro" id="IPR011005">
    <property type="entry name" value="Dihydropteroate_synth-like_sf"/>
</dbReference>
<proteinExistence type="inferred from homology"/>
<feature type="binding site" evidence="7">
    <location>
        <position position="275"/>
    </location>
    <ligand>
        <name>[4Fe-4S] cluster</name>
        <dbReference type="ChEBI" id="CHEBI:49883"/>
    </ligand>
</feature>
<feature type="binding site" evidence="7">
    <location>
        <position position="317"/>
    </location>
    <ligand>
        <name>[4Fe-4S] cluster</name>
        <dbReference type="ChEBI" id="CHEBI:49883"/>
    </ligand>
</feature>
<evidence type="ECO:0000256" key="4">
    <source>
        <dbReference type="ARBA" id="ARBA00023004"/>
    </source>
</evidence>
<dbReference type="GO" id="GO:0016114">
    <property type="term" value="P:terpenoid biosynthetic process"/>
    <property type="evidence" value="ECO:0007669"/>
    <property type="project" value="InterPro"/>
</dbReference>
<evidence type="ECO:0000256" key="3">
    <source>
        <dbReference type="ARBA" id="ARBA00023002"/>
    </source>
</evidence>
<keyword evidence="5 7" id="KW-0411">Iron-sulfur</keyword>
<accession>A0A239GNX7</accession>
<gene>
    <name evidence="7" type="primary">ispG</name>
    <name evidence="10" type="ORF">SAMN05421757_10328</name>
</gene>
<evidence type="ECO:0000313" key="10">
    <source>
        <dbReference type="EMBL" id="SNS70512.1"/>
    </source>
</evidence>
<dbReference type="GO" id="GO:0019288">
    <property type="term" value="P:isopentenyl diphosphate biosynthetic process, methylerythritol 4-phosphate pathway"/>
    <property type="evidence" value="ECO:0007669"/>
    <property type="project" value="UniProtKB-UniRule"/>
</dbReference>
<evidence type="ECO:0000256" key="6">
    <source>
        <dbReference type="ARBA" id="ARBA00023229"/>
    </source>
</evidence>
<evidence type="ECO:0000256" key="2">
    <source>
        <dbReference type="ARBA" id="ARBA00022723"/>
    </source>
</evidence>
<protein>
    <recommendedName>
        <fullName evidence="7">4-hydroxy-3-methylbut-2-en-1-yl diphosphate synthase (flavodoxin)</fullName>
        <ecNumber evidence="7">1.17.7.3</ecNumber>
    </recommendedName>
    <alternativeName>
        <fullName evidence="7">1-hydroxy-2-methyl-2-(E)-butenyl 4-diphosphate synthase</fullName>
    </alternativeName>
</protein>
<evidence type="ECO:0000256" key="5">
    <source>
        <dbReference type="ARBA" id="ARBA00023014"/>
    </source>
</evidence>
<dbReference type="PIRSF" id="PIRSF004640">
    <property type="entry name" value="IspG"/>
    <property type="match status" value="1"/>
</dbReference>
<feature type="binding site" evidence="7">
    <location>
        <position position="278"/>
    </location>
    <ligand>
        <name>[4Fe-4S] cluster</name>
        <dbReference type="ChEBI" id="CHEBI:49883"/>
    </ligand>
</feature>
<keyword evidence="3 7" id="KW-0560">Oxidoreductase</keyword>
<dbReference type="EC" id="1.17.7.3" evidence="7"/>
<dbReference type="PANTHER" id="PTHR30454">
    <property type="entry name" value="4-HYDROXY-3-METHYLBUT-2-EN-1-YL DIPHOSPHATE SYNTHASE"/>
    <property type="match status" value="1"/>
</dbReference>
<comment type="cofactor">
    <cofactor evidence="7">
        <name>[4Fe-4S] cluster</name>
        <dbReference type="ChEBI" id="CHEBI:49883"/>
    </cofactor>
    <text evidence="7">Binds 1 [4Fe-4S] cluster.</text>
</comment>
<dbReference type="AlphaFoldDB" id="A0A239GNX7"/>
<reference evidence="10 11" key="1">
    <citation type="submission" date="2017-06" db="EMBL/GenBank/DDBJ databases">
        <authorList>
            <person name="Kim H.J."/>
            <person name="Triplett B.A."/>
        </authorList>
    </citation>
    <scope>NUCLEOTIDE SEQUENCE [LARGE SCALE GENOMIC DNA]</scope>
    <source>
        <strain evidence="10 11">DSM 29339</strain>
    </source>
</reference>
<keyword evidence="6 7" id="KW-0414">Isoprene biosynthesis</keyword>
<dbReference type="Gene3D" id="3.20.20.20">
    <property type="entry name" value="Dihydropteroate synthase-like"/>
    <property type="match status" value="1"/>
</dbReference>
<dbReference type="GO" id="GO:0005506">
    <property type="term" value="F:iron ion binding"/>
    <property type="evidence" value="ECO:0007669"/>
    <property type="project" value="InterPro"/>
</dbReference>
<dbReference type="InterPro" id="IPR058579">
    <property type="entry name" value="IspG_C"/>
</dbReference>
<dbReference type="SUPFAM" id="SSF51717">
    <property type="entry name" value="Dihydropteroate synthetase-like"/>
    <property type="match status" value="1"/>
</dbReference>
<feature type="binding site" evidence="7">
    <location>
        <position position="310"/>
    </location>
    <ligand>
        <name>[4Fe-4S] cluster</name>
        <dbReference type="ChEBI" id="CHEBI:49883"/>
    </ligand>
</feature>
<dbReference type="GO" id="GO:0051539">
    <property type="term" value="F:4 iron, 4 sulfur cluster binding"/>
    <property type="evidence" value="ECO:0007669"/>
    <property type="project" value="UniProtKB-UniRule"/>
</dbReference>